<dbReference type="Gene3D" id="2.60.40.650">
    <property type="match status" value="1"/>
</dbReference>
<dbReference type="FunFam" id="3.10.120.10:FF:000007">
    <property type="entry name" value="Sulfite oxidase, mitochondrial"/>
    <property type="match status" value="1"/>
</dbReference>
<dbReference type="PROSITE" id="PS50255">
    <property type="entry name" value="CYTOCHROME_B5_2"/>
    <property type="match status" value="1"/>
</dbReference>
<dbReference type="EC" id="1.8.3.1" evidence="6"/>
<name>A0A9N9MKS8_9CUCU</name>
<accession>A0A9N9MKS8</accession>
<evidence type="ECO:0000256" key="3">
    <source>
        <dbReference type="ARBA" id="ARBA00004569"/>
    </source>
</evidence>
<dbReference type="InterPro" id="IPR036374">
    <property type="entry name" value="OxRdtase_Mopterin-bd_sf"/>
</dbReference>
<dbReference type="EMBL" id="OU892279">
    <property type="protein sequence ID" value="CAG9766773.1"/>
    <property type="molecule type" value="Genomic_DNA"/>
</dbReference>
<reference evidence="15" key="1">
    <citation type="submission" date="2022-01" db="EMBL/GenBank/DDBJ databases">
        <authorList>
            <person name="King R."/>
        </authorList>
    </citation>
    <scope>NUCLEOTIDE SEQUENCE</scope>
</reference>
<dbReference type="PANTHER" id="PTHR19372">
    <property type="entry name" value="SULFITE REDUCTASE"/>
    <property type="match status" value="1"/>
</dbReference>
<dbReference type="GO" id="GO:0005758">
    <property type="term" value="C:mitochondrial intermembrane space"/>
    <property type="evidence" value="ECO:0007669"/>
    <property type="project" value="UniProtKB-SubCell"/>
</dbReference>
<dbReference type="PANTHER" id="PTHR19372:SF7">
    <property type="entry name" value="SULFITE OXIDASE, MITOCHONDRIAL"/>
    <property type="match status" value="1"/>
</dbReference>
<dbReference type="Proteomes" id="UP001152799">
    <property type="component" value="Chromosome 3"/>
</dbReference>
<evidence type="ECO:0000256" key="4">
    <source>
        <dbReference type="ARBA" id="ARBA00004678"/>
    </source>
</evidence>
<dbReference type="PRINTS" id="PR00407">
    <property type="entry name" value="EUMOPTERIN"/>
</dbReference>
<gene>
    <name evidence="15" type="ORF">CEUTPL_LOCUS7345</name>
</gene>
<dbReference type="InterPro" id="IPR008335">
    <property type="entry name" value="Mopterin_OxRdtase_euk"/>
</dbReference>
<evidence type="ECO:0000256" key="7">
    <source>
        <dbReference type="ARBA" id="ARBA00022505"/>
    </source>
</evidence>
<evidence type="ECO:0000256" key="2">
    <source>
        <dbReference type="ARBA" id="ARBA00001970"/>
    </source>
</evidence>
<evidence type="ECO:0000256" key="11">
    <source>
        <dbReference type="ARBA" id="ARBA00023004"/>
    </source>
</evidence>
<organism evidence="15 16">
    <name type="scientific">Ceutorhynchus assimilis</name>
    <name type="common">cabbage seed weevil</name>
    <dbReference type="NCBI Taxonomy" id="467358"/>
    <lineage>
        <taxon>Eukaryota</taxon>
        <taxon>Metazoa</taxon>
        <taxon>Ecdysozoa</taxon>
        <taxon>Arthropoda</taxon>
        <taxon>Hexapoda</taxon>
        <taxon>Insecta</taxon>
        <taxon>Pterygota</taxon>
        <taxon>Neoptera</taxon>
        <taxon>Endopterygota</taxon>
        <taxon>Coleoptera</taxon>
        <taxon>Polyphaga</taxon>
        <taxon>Cucujiformia</taxon>
        <taxon>Curculionidae</taxon>
        <taxon>Ceutorhynchinae</taxon>
        <taxon>Ceutorhynchus</taxon>
    </lineage>
</organism>
<comment type="cofactor">
    <cofactor evidence="1">
        <name>Mo-molybdopterin</name>
        <dbReference type="ChEBI" id="CHEBI:71302"/>
    </cofactor>
</comment>
<evidence type="ECO:0000313" key="16">
    <source>
        <dbReference type="Proteomes" id="UP001152799"/>
    </source>
</evidence>
<dbReference type="PRINTS" id="PR00363">
    <property type="entry name" value="CYTOCHROMEB5"/>
</dbReference>
<dbReference type="AlphaFoldDB" id="A0A9N9MKS8"/>
<evidence type="ECO:0000256" key="10">
    <source>
        <dbReference type="ARBA" id="ARBA00023002"/>
    </source>
</evidence>
<dbReference type="InterPro" id="IPR000572">
    <property type="entry name" value="OxRdtase_Mopterin-bd_dom"/>
</dbReference>
<dbReference type="SUPFAM" id="SSF55856">
    <property type="entry name" value="Cytochrome b5-like heme/steroid binding domain"/>
    <property type="match status" value="1"/>
</dbReference>
<dbReference type="SUPFAM" id="SSF56524">
    <property type="entry name" value="Oxidoreductase molybdopterin-binding domain"/>
    <property type="match status" value="1"/>
</dbReference>
<comment type="cofactor">
    <cofactor evidence="2">
        <name>heme b</name>
        <dbReference type="ChEBI" id="CHEBI:60344"/>
    </cofactor>
</comment>
<dbReference type="GO" id="GO:0006790">
    <property type="term" value="P:sulfur compound metabolic process"/>
    <property type="evidence" value="ECO:0007669"/>
    <property type="project" value="TreeGrafter"/>
</dbReference>
<evidence type="ECO:0000256" key="13">
    <source>
        <dbReference type="SAM" id="SignalP"/>
    </source>
</evidence>
<dbReference type="GO" id="GO:0043546">
    <property type="term" value="F:molybdopterin cofactor binding"/>
    <property type="evidence" value="ECO:0007669"/>
    <property type="project" value="TreeGrafter"/>
</dbReference>
<comment type="pathway">
    <text evidence="5">Energy metabolism; sulfur metabolism.</text>
</comment>
<comment type="subcellular location">
    <subcellularLocation>
        <location evidence="3">Mitochondrion intermembrane space</location>
    </subcellularLocation>
</comment>
<dbReference type="FunFam" id="2.60.40.650:FF:000009">
    <property type="entry name" value="probable sulfite oxidase, mitochondrial"/>
    <property type="match status" value="1"/>
</dbReference>
<dbReference type="InterPro" id="IPR005066">
    <property type="entry name" value="MoCF_OxRdtse_dimer"/>
</dbReference>
<dbReference type="Gene3D" id="3.10.120.10">
    <property type="entry name" value="Cytochrome b5-like heme/steroid binding domain"/>
    <property type="match status" value="1"/>
</dbReference>
<keyword evidence="8" id="KW-0349">Heme</keyword>
<dbReference type="Gene3D" id="3.90.420.10">
    <property type="entry name" value="Oxidoreductase, molybdopterin-binding domain"/>
    <property type="match status" value="1"/>
</dbReference>
<dbReference type="SUPFAM" id="SSF81296">
    <property type="entry name" value="E set domains"/>
    <property type="match status" value="1"/>
</dbReference>
<keyword evidence="10" id="KW-0560">Oxidoreductase</keyword>
<dbReference type="InterPro" id="IPR014756">
    <property type="entry name" value="Ig_E-set"/>
</dbReference>
<proteinExistence type="predicted"/>
<comment type="pathway">
    <text evidence="4">Sulfur metabolism.</text>
</comment>
<evidence type="ECO:0000256" key="8">
    <source>
        <dbReference type="ARBA" id="ARBA00022617"/>
    </source>
</evidence>
<sequence>MIISLTLIFKKMLIMQSTLKLILNRSCKAQHCRALGQYYNHKNNDYRGQNFKNKKTPLVIGTAITSLVGYYLFINKNQRHVYAKEAKKEETNAGAYCKGLPSYSMSEVNKHTTKEDKIWVVYREGVYDITEFAEQHPGGDQILIAAGGSVEPFWLLYGIHKNENVFKILESFRIGNLKKEDQVQITDIEDPYAKDPIRHVALRPANMKPFNAEVSPALLCESFLTPNDLFYVRNHLPVPEVDPATFELEIEVEGTRKTVSFTLEELKKFPKATITATLMCAGNRRTEMTKVKAVKGLSWGPCAIGTATWSGVRLRDLLQKVGVTDDEETLKHVQFEGLDFDVTANQYGASIPLWKAVDKRGDVILAYEMNGVPLPPDHGYPLRVVVPGVAGARNVKWLGKIVVSQQESSSHWQQNDYKGFCPSIDWNNADFSTAPAIQEMPVISAICRPAEGDVVKVENGFINLKGYAWSGGGQKIIRVDVTTDGGKTWQIAKLDDQDAALPPRHWAWTLWSARIPVDPKLKEVEIWCKAVDSCYNTQPESFENIWNFRGVLSNAYHRVKVKLGQ</sequence>
<dbReference type="GO" id="GO:0020037">
    <property type="term" value="F:heme binding"/>
    <property type="evidence" value="ECO:0007669"/>
    <property type="project" value="TreeGrafter"/>
</dbReference>
<dbReference type="InterPro" id="IPR036400">
    <property type="entry name" value="Cyt_B5-like_heme/steroid_sf"/>
</dbReference>
<dbReference type="SMART" id="SM01117">
    <property type="entry name" value="Cyt-b5"/>
    <property type="match status" value="1"/>
</dbReference>
<keyword evidence="16" id="KW-1185">Reference proteome</keyword>
<feature type="domain" description="Cytochrome b5 heme-binding" evidence="14">
    <location>
        <begin position="100"/>
        <end position="178"/>
    </location>
</feature>
<keyword evidence="9" id="KW-0479">Metal-binding</keyword>
<dbReference type="OrthoDB" id="10051395at2759"/>
<evidence type="ECO:0000256" key="1">
    <source>
        <dbReference type="ARBA" id="ARBA00001924"/>
    </source>
</evidence>
<evidence type="ECO:0000256" key="5">
    <source>
        <dbReference type="ARBA" id="ARBA00004971"/>
    </source>
</evidence>
<dbReference type="Pfam" id="PF00174">
    <property type="entry name" value="Oxidored_molyb"/>
    <property type="match status" value="1"/>
</dbReference>
<dbReference type="Pfam" id="PF03404">
    <property type="entry name" value="Mo-co_dimer"/>
    <property type="match status" value="1"/>
</dbReference>
<evidence type="ECO:0000256" key="12">
    <source>
        <dbReference type="ARBA" id="ARBA00023128"/>
    </source>
</evidence>
<evidence type="ECO:0000313" key="15">
    <source>
        <dbReference type="EMBL" id="CAG9766773.1"/>
    </source>
</evidence>
<dbReference type="GO" id="GO:0008482">
    <property type="term" value="F:sulfite oxidase activity"/>
    <property type="evidence" value="ECO:0007669"/>
    <property type="project" value="UniProtKB-EC"/>
</dbReference>
<keyword evidence="12" id="KW-0496">Mitochondrion</keyword>
<evidence type="ECO:0000256" key="9">
    <source>
        <dbReference type="ARBA" id="ARBA00022723"/>
    </source>
</evidence>
<protein>
    <recommendedName>
        <fullName evidence="6">sulfite oxidase</fullName>
        <ecNumber evidence="6">1.8.3.1</ecNumber>
    </recommendedName>
</protein>
<dbReference type="Pfam" id="PF00173">
    <property type="entry name" value="Cyt-b5"/>
    <property type="match status" value="1"/>
</dbReference>
<keyword evidence="11" id="KW-0408">Iron</keyword>
<dbReference type="InterPro" id="IPR001199">
    <property type="entry name" value="Cyt_B5-like_heme/steroid-bd"/>
</dbReference>
<dbReference type="CDD" id="cd02111">
    <property type="entry name" value="eukary_SO_Moco"/>
    <property type="match status" value="1"/>
</dbReference>
<feature type="signal peptide" evidence="13">
    <location>
        <begin position="1"/>
        <end position="29"/>
    </location>
</feature>
<dbReference type="GO" id="GO:0030151">
    <property type="term" value="F:molybdenum ion binding"/>
    <property type="evidence" value="ECO:0007669"/>
    <property type="project" value="InterPro"/>
</dbReference>
<keyword evidence="7" id="KW-0500">Molybdenum</keyword>
<evidence type="ECO:0000259" key="14">
    <source>
        <dbReference type="PROSITE" id="PS50255"/>
    </source>
</evidence>
<dbReference type="FunFam" id="3.90.420.10:FF:000002">
    <property type="entry name" value="sulfite oxidase, mitochondrial"/>
    <property type="match status" value="1"/>
</dbReference>
<evidence type="ECO:0000256" key="6">
    <source>
        <dbReference type="ARBA" id="ARBA00012505"/>
    </source>
</evidence>
<keyword evidence="13" id="KW-0732">Signal</keyword>
<feature type="chain" id="PRO_5040135557" description="sulfite oxidase" evidence="13">
    <location>
        <begin position="30"/>
        <end position="565"/>
    </location>
</feature>